<feature type="signal peptide" evidence="1">
    <location>
        <begin position="1"/>
        <end position="24"/>
    </location>
</feature>
<reference evidence="2 3" key="1">
    <citation type="submission" date="2019-11" db="EMBL/GenBank/DDBJ databases">
        <title>Whole genome sequence of Oryza granulata.</title>
        <authorList>
            <person name="Li W."/>
        </authorList>
    </citation>
    <scope>NUCLEOTIDE SEQUENCE [LARGE SCALE GENOMIC DNA]</scope>
    <source>
        <strain evidence="3">cv. Menghai</strain>
        <tissue evidence="2">Leaf</tissue>
    </source>
</reference>
<organism evidence="2 3">
    <name type="scientific">Oryza meyeriana var. granulata</name>
    <dbReference type="NCBI Taxonomy" id="110450"/>
    <lineage>
        <taxon>Eukaryota</taxon>
        <taxon>Viridiplantae</taxon>
        <taxon>Streptophyta</taxon>
        <taxon>Embryophyta</taxon>
        <taxon>Tracheophyta</taxon>
        <taxon>Spermatophyta</taxon>
        <taxon>Magnoliopsida</taxon>
        <taxon>Liliopsida</taxon>
        <taxon>Poales</taxon>
        <taxon>Poaceae</taxon>
        <taxon>BOP clade</taxon>
        <taxon>Oryzoideae</taxon>
        <taxon>Oryzeae</taxon>
        <taxon>Oryzinae</taxon>
        <taxon>Oryza</taxon>
        <taxon>Oryza meyeriana</taxon>
    </lineage>
</organism>
<dbReference type="EMBL" id="SPHZ02000008">
    <property type="protein sequence ID" value="KAF0904900.1"/>
    <property type="molecule type" value="Genomic_DNA"/>
</dbReference>
<protein>
    <submittedName>
        <fullName evidence="2">Uncharacterized protein</fullName>
    </submittedName>
</protein>
<gene>
    <name evidence="2" type="ORF">E2562_038637</name>
</gene>
<keyword evidence="3" id="KW-1185">Reference proteome</keyword>
<evidence type="ECO:0000313" key="3">
    <source>
        <dbReference type="Proteomes" id="UP000479710"/>
    </source>
</evidence>
<name>A0A6G1CXQ4_9ORYZ</name>
<comment type="caution">
    <text evidence="2">The sequence shown here is derived from an EMBL/GenBank/DDBJ whole genome shotgun (WGS) entry which is preliminary data.</text>
</comment>
<accession>A0A6G1CXQ4</accession>
<evidence type="ECO:0000256" key="1">
    <source>
        <dbReference type="SAM" id="SignalP"/>
    </source>
</evidence>
<feature type="chain" id="PRO_5026273493" evidence="1">
    <location>
        <begin position="25"/>
        <end position="117"/>
    </location>
</feature>
<dbReference type="AlphaFoldDB" id="A0A6G1CXQ4"/>
<keyword evidence="1" id="KW-0732">Signal</keyword>
<feature type="non-terminal residue" evidence="2">
    <location>
        <position position="1"/>
    </location>
</feature>
<dbReference type="Proteomes" id="UP000479710">
    <property type="component" value="Unassembled WGS sequence"/>
</dbReference>
<sequence length="117" mass="13145">VHCHKLRLELTELVLALILRGAVGTLSSSFRPQIPLPLPWGRQQQRVMGARVLVKAMLRPIVGDAPTFNSASHIATAKGAWFKVYVGKEREAGCLQRCPAANGEWPLAHHRWKRSFW</sequence>
<proteinExistence type="predicted"/>
<evidence type="ECO:0000313" key="2">
    <source>
        <dbReference type="EMBL" id="KAF0904900.1"/>
    </source>
</evidence>